<reference evidence="2" key="1">
    <citation type="journal article" date="2014" name="Front. Microbiol.">
        <title>High frequency of phylogenetically diverse reductive dehalogenase-homologous genes in deep subseafloor sedimentary metagenomes.</title>
        <authorList>
            <person name="Kawai M."/>
            <person name="Futagami T."/>
            <person name="Toyoda A."/>
            <person name="Takaki Y."/>
            <person name="Nishi S."/>
            <person name="Hori S."/>
            <person name="Arai W."/>
            <person name="Tsubouchi T."/>
            <person name="Morono Y."/>
            <person name="Uchiyama I."/>
            <person name="Ito T."/>
            <person name="Fujiyama A."/>
            <person name="Inagaki F."/>
            <person name="Takami H."/>
        </authorList>
    </citation>
    <scope>NUCLEOTIDE SEQUENCE</scope>
    <source>
        <strain evidence="2">Expedition CK06-06</strain>
    </source>
</reference>
<organism evidence="2">
    <name type="scientific">marine sediment metagenome</name>
    <dbReference type="NCBI Taxonomy" id="412755"/>
    <lineage>
        <taxon>unclassified sequences</taxon>
        <taxon>metagenomes</taxon>
        <taxon>ecological metagenomes</taxon>
    </lineage>
</organism>
<sequence>LNDNEMAVMRNRKLGFVFQSYNLLPKLTAVANVELPLIYSGGNHRRQRALNALESVGITQRAFHRPSEMSGGEQQRVAIARALINDPLIILADEPTGNLDTATSRNIMALLTEQCKKGITVLVVTHEEDIASYTQRTSYLRDGKIVEEKKR</sequence>
<dbReference type="AlphaFoldDB" id="X1NPN4"/>
<evidence type="ECO:0000313" key="2">
    <source>
        <dbReference type="EMBL" id="GAI45558.1"/>
    </source>
</evidence>
<dbReference type="PROSITE" id="PS50893">
    <property type="entry name" value="ABC_TRANSPORTER_2"/>
    <property type="match status" value="1"/>
</dbReference>
<dbReference type="GO" id="GO:0005524">
    <property type="term" value="F:ATP binding"/>
    <property type="evidence" value="ECO:0007669"/>
    <property type="project" value="InterPro"/>
</dbReference>
<dbReference type="PROSITE" id="PS00211">
    <property type="entry name" value="ABC_TRANSPORTER_1"/>
    <property type="match status" value="1"/>
</dbReference>
<feature type="domain" description="ABC transporter" evidence="1">
    <location>
        <begin position="1"/>
        <end position="151"/>
    </location>
</feature>
<evidence type="ECO:0000259" key="1">
    <source>
        <dbReference type="PROSITE" id="PS50893"/>
    </source>
</evidence>
<name>X1NPN4_9ZZZZ</name>
<dbReference type="InterPro" id="IPR027417">
    <property type="entry name" value="P-loop_NTPase"/>
</dbReference>
<gene>
    <name evidence="2" type="ORF">S06H3_41513</name>
</gene>
<accession>X1NPN4</accession>
<feature type="non-terminal residue" evidence="2">
    <location>
        <position position="1"/>
    </location>
</feature>
<dbReference type="InterPro" id="IPR017871">
    <property type="entry name" value="ABC_transporter-like_CS"/>
</dbReference>
<dbReference type="SUPFAM" id="SSF52540">
    <property type="entry name" value="P-loop containing nucleoside triphosphate hydrolases"/>
    <property type="match status" value="1"/>
</dbReference>
<dbReference type="InterPro" id="IPR003439">
    <property type="entry name" value="ABC_transporter-like_ATP-bd"/>
</dbReference>
<dbReference type="PANTHER" id="PTHR42798:SF6">
    <property type="entry name" value="CELL DIVISION ATP-BINDING PROTEIN FTSE"/>
    <property type="match status" value="1"/>
</dbReference>
<dbReference type="EMBL" id="BARV01025595">
    <property type="protein sequence ID" value="GAI45558.1"/>
    <property type="molecule type" value="Genomic_DNA"/>
</dbReference>
<dbReference type="Gene3D" id="3.40.50.300">
    <property type="entry name" value="P-loop containing nucleotide triphosphate hydrolases"/>
    <property type="match status" value="1"/>
</dbReference>
<dbReference type="Pfam" id="PF00005">
    <property type="entry name" value="ABC_tran"/>
    <property type="match status" value="1"/>
</dbReference>
<dbReference type="PANTHER" id="PTHR42798">
    <property type="entry name" value="LIPOPROTEIN-RELEASING SYSTEM ATP-BINDING PROTEIN LOLD"/>
    <property type="match status" value="1"/>
</dbReference>
<dbReference type="GO" id="GO:0016887">
    <property type="term" value="F:ATP hydrolysis activity"/>
    <property type="evidence" value="ECO:0007669"/>
    <property type="project" value="InterPro"/>
</dbReference>
<protein>
    <recommendedName>
        <fullName evidence="1">ABC transporter domain-containing protein</fullName>
    </recommendedName>
</protein>
<comment type="caution">
    <text evidence="2">The sequence shown here is derived from an EMBL/GenBank/DDBJ whole genome shotgun (WGS) entry which is preliminary data.</text>
</comment>
<proteinExistence type="predicted"/>